<name>A0A2D3I6M0_9VIRU</name>
<dbReference type="EMBL" id="MF768985">
    <property type="protein sequence ID" value="ATU84040.1"/>
    <property type="molecule type" value="Genomic_DNA"/>
</dbReference>
<evidence type="ECO:0000313" key="1">
    <source>
        <dbReference type="EMBL" id="ATU84040.1"/>
    </source>
</evidence>
<dbReference type="Proteomes" id="UP000267516">
    <property type="component" value="Segment"/>
</dbReference>
<protein>
    <submittedName>
        <fullName evidence="1">ORF1203</fullName>
    </submittedName>
</protein>
<accession>A0A2D3I6M0</accession>
<proteinExistence type="predicted"/>
<organism evidence="1">
    <name type="scientific">White spot syndrome virus</name>
    <dbReference type="NCBI Taxonomy" id="342409"/>
    <lineage>
        <taxon>Viruses</taxon>
        <taxon>Viruses incertae sedis</taxon>
        <taxon>Naldaviricetes</taxon>
        <taxon>Nimaviridae</taxon>
        <taxon>Whispovirus</taxon>
    </lineage>
</organism>
<reference evidence="1" key="1">
    <citation type="journal article" date="2018" name="Aquaculture">
        <title>Complete genome sequence of a white spot syndrome virus associated with a disease incursion in Australia.</title>
        <authorList>
            <person name="Oakey J."/>
            <person name="Smith C.S."/>
        </authorList>
    </citation>
    <scope>NUCLEOTIDE SEQUENCE [LARGE SCALE GENOMIC DNA]</scope>
    <source>
        <strain evidence="1">WSSV-AU</strain>
    </source>
</reference>
<sequence>MKVITYIFFTIPSKVSSKRENAVPLVVTLLTVSDMSDVVWDRILSTICLIFSSEDDSTFLSRNVFSLS</sequence>